<keyword evidence="7" id="KW-1185">Reference proteome</keyword>
<evidence type="ECO:0000256" key="2">
    <source>
        <dbReference type="ARBA" id="ARBA00022989"/>
    </source>
</evidence>
<dbReference type="InterPro" id="IPR020846">
    <property type="entry name" value="MFS_dom"/>
</dbReference>
<dbReference type="PANTHER" id="PTHR11360:SF308">
    <property type="entry name" value="BLL3089 PROTEIN"/>
    <property type="match status" value="1"/>
</dbReference>
<feature type="transmembrane region" description="Helical" evidence="4">
    <location>
        <begin position="278"/>
        <end position="299"/>
    </location>
</feature>
<sequence>MSAVPGAVPRRGAIIAALGVTQIFAWGSSYYLLAVLARPIAQETGWPMSWTVGGFSVGLLVAGLIAPGAGRAIEAYGGRPVLALGSLLLACGLLFLGLSESLPVYLLSWTVLGAGMACGLYDAAFSTLGRYFGREARSAITLLTLFGGFASTICWPISAFIVDRLGWREACFVYACVQIVISLPLHVFVLPGVEDRTPVSGQSKGALALEPHERTTFRLLSATMVLCGLVSSMISVHLLTMLQARGFDLAAAVAFGTLVGPSQVGARVVEMTVGKRHHAVWTMFAAVGLLTLGLVLLWSGLPITALALVFYGAGNGVFSIARGAVPLALFSERQYPAIMGRLALPSLITQATAPSLGGLILDRMGAGALLVLLSVSGAIAVGLVLVLLARVKVAGALVRP</sequence>
<dbReference type="SUPFAM" id="SSF103473">
    <property type="entry name" value="MFS general substrate transporter"/>
    <property type="match status" value="1"/>
</dbReference>
<feature type="transmembrane region" description="Helical" evidence="4">
    <location>
        <begin position="48"/>
        <end position="69"/>
    </location>
</feature>
<feature type="domain" description="Major facilitator superfamily (MFS) profile" evidence="5">
    <location>
        <begin position="1"/>
        <end position="392"/>
    </location>
</feature>
<evidence type="ECO:0000313" key="7">
    <source>
        <dbReference type="Proteomes" id="UP000223606"/>
    </source>
</evidence>
<dbReference type="KEGG" id="hdi:HDIA_0551"/>
<gene>
    <name evidence="6" type="ORF">HDIA_0551</name>
</gene>
<dbReference type="AlphaFoldDB" id="A0A2C9D199"/>
<dbReference type="InterPro" id="IPR011701">
    <property type="entry name" value="MFS"/>
</dbReference>
<dbReference type="InterPro" id="IPR050327">
    <property type="entry name" value="Proton-linked_MCT"/>
</dbReference>
<dbReference type="Pfam" id="PF07690">
    <property type="entry name" value="MFS_1"/>
    <property type="match status" value="1"/>
</dbReference>
<evidence type="ECO:0000313" key="6">
    <source>
        <dbReference type="EMBL" id="SON54092.1"/>
    </source>
</evidence>
<feature type="transmembrane region" description="Helical" evidence="4">
    <location>
        <begin position="12"/>
        <end position="36"/>
    </location>
</feature>
<feature type="transmembrane region" description="Helical" evidence="4">
    <location>
        <begin position="305"/>
        <end position="330"/>
    </location>
</feature>
<feature type="transmembrane region" description="Helical" evidence="4">
    <location>
        <begin position="246"/>
        <end position="266"/>
    </location>
</feature>
<proteinExistence type="predicted"/>
<dbReference type="EMBL" id="LT960614">
    <property type="protein sequence ID" value="SON54092.1"/>
    <property type="molecule type" value="Genomic_DNA"/>
</dbReference>
<evidence type="ECO:0000256" key="1">
    <source>
        <dbReference type="ARBA" id="ARBA00022692"/>
    </source>
</evidence>
<dbReference type="Gene3D" id="1.20.1250.20">
    <property type="entry name" value="MFS general substrate transporter like domains"/>
    <property type="match status" value="1"/>
</dbReference>
<dbReference type="PANTHER" id="PTHR11360">
    <property type="entry name" value="MONOCARBOXYLATE TRANSPORTER"/>
    <property type="match status" value="1"/>
</dbReference>
<name>A0A2C9D199_9HYPH</name>
<organism evidence="6 7">
    <name type="scientific">Hartmannibacter diazotrophicus</name>
    <dbReference type="NCBI Taxonomy" id="1482074"/>
    <lineage>
        <taxon>Bacteria</taxon>
        <taxon>Pseudomonadati</taxon>
        <taxon>Pseudomonadota</taxon>
        <taxon>Alphaproteobacteria</taxon>
        <taxon>Hyphomicrobiales</taxon>
        <taxon>Pleomorphomonadaceae</taxon>
        <taxon>Hartmannibacter</taxon>
    </lineage>
</organism>
<evidence type="ECO:0000259" key="5">
    <source>
        <dbReference type="PROSITE" id="PS50850"/>
    </source>
</evidence>
<accession>A0A2C9D199</accession>
<protein>
    <submittedName>
        <fullName evidence="6">Oxalate/formate antiporter family transporter</fullName>
    </submittedName>
</protein>
<feature type="transmembrane region" description="Helical" evidence="4">
    <location>
        <begin position="81"/>
        <end position="98"/>
    </location>
</feature>
<feature type="transmembrane region" description="Helical" evidence="4">
    <location>
        <begin position="219"/>
        <end position="240"/>
    </location>
</feature>
<dbReference type="PROSITE" id="PS50850">
    <property type="entry name" value="MFS"/>
    <property type="match status" value="1"/>
</dbReference>
<dbReference type="GO" id="GO:0022857">
    <property type="term" value="F:transmembrane transporter activity"/>
    <property type="evidence" value="ECO:0007669"/>
    <property type="project" value="InterPro"/>
</dbReference>
<evidence type="ECO:0000256" key="4">
    <source>
        <dbReference type="SAM" id="Phobius"/>
    </source>
</evidence>
<feature type="transmembrane region" description="Helical" evidence="4">
    <location>
        <begin position="104"/>
        <end position="128"/>
    </location>
</feature>
<dbReference type="Proteomes" id="UP000223606">
    <property type="component" value="Chromosome 1"/>
</dbReference>
<feature type="transmembrane region" description="Helical" evidence="4">
    <location>
        <begin position="140"/>
        <end position="160"/>
    </location>
</feature>
<dbReference type="InterPro" id="IPR036259">
    <property type="entry name" value="MFS_trans_sf"/>
</dbReference>
<evidence type="ECO:0000256" key="3">
    <source>
        <dbReference type="ARBA" id="ARBA00023136"/>
    </source>
</evidence>
<dbReference type="RefSeq" id="WP_099554125.1">
    <property type="nucleotide sequence ID" value="NZ_LT960614.1"/>
</dbReference>
<keyword evidence="2 4" id="KW-1133">Transmembrane helix</keyword>
<feature type="transmembrane region" description="Helical" evidence="4">
    <location>
        <begin position="172"/>
        <end position="193"/>
    </location>
</feature>
<reference evidence="7" key="1">
    <citation type="submission" date="2017-09" db="EMBL/GenBank/DDBJ databases">
        <title>Genome sequence of Nannocystis excedens DSM 71.</title>
        <authorList>
            <person name="Blom J."/>
        </authorList>
    </citation>
    <scope>NUCLEOTIDE SEQUENCE [LARGE SCALE GENOMIC DNA]</scope>
    <source>
        <strain evidence="7">type strain: E19</strain>
    </source>
</reference>
<keyword evidence="3 4" id="KW-0472">Membrane</keyword>
<keyword evidence="1 4" id="KW-0812">Transmembrane</keyword>
<feature type="transmembrane region" description="Helical" evidence="4">
    <location>
        <begin position="367"/>
        <end position="389"/>
    </location>
</feature>
<dbReference type="OrthoDB" id="7200137at2"/>